<evidence type="ECO:0000256" key="2">
    <source>
        <dbReference type="ARBA" id="ARBA00004651"/>
    </source>
</evidence>
<keyword evidence="6" id="KW-0808">Transferase</keyword>
<dbReference type="GO" id="GO:0005886">
    <property type="term" value="C:plasma membrane"/>
    <property type="evidence" value="ECO:0007669"/>
    <property type="project" value="UniProtKB-SubCell"/>
</dbReference>
<dbReference type="Gene3D" id="3.30.565.10">
    <property type="entry name" value="Histidine kinase-like ATPase, C-terminal domain"/>
    <property type="match status" value="1"/>
</dbReference>
<dbReference type="Gene3D" id="1.10.287.130">
    <property type="match status" value="1"/>
</dbReference>
<dbReference type="PANTHER" id="PTHR44936:SF10">
    <property type="entry name" value="SENSOR PROTEIN RSTB"/>
    <property type="match status" value="1"/>
</dbReference>
<dbReference type="SMART" id="SM00304">
    <property type="entry name" value="HAMP"/>
    <property type="match status" value="1"/>
</dbReference>
<dbReference type="RefSeq" id="WP_185794250.1">
    <property type="nucleotide sequence ID" value="NZ_JACMYH010000002.1"/>
</dbReference>
<evidence type="ECO:0000259" key="12">
    <source>
        <dbReference type="PROSITE" id="PS50885"/>
    </source>
</evidence>
<evidence type="ECO:0000256" key="5">
    <source>
        <dbReference type="ARBA" id="ARBA00022553"/>
    </source>
</evidence>
<accession>A0A7X1G557</accession>
<dbReference type="EC" id="2.7.13.3" evidence="3"/>
<gene>
    <name evidence="13" type="ORF">H7993_09700</name>
</gene>
<keyword evidence="10" id="KW-0472">Membrane</keyword>
<dbReference type="Pfam" id="PF02518">
    <property type="entry name" value="HATPase_c"/>
    <property type="match status" value="1"/>
</dbReference>
<evidence type="ECO:0000256" key="7">
    <source>
        <dbReference type="ARBA" id="ARBA00022741"/>
    </source>
</evidence>
<dbReference type="InterPro" id="IPR003660">
    <property type="entry name" value="HAMP_dom"/>
</dbReference>
<dbReference type="SMART" id="SM00388">
    <property type="entry name" value="HisKA"/>
    <property type="match status" value="1"/>
</dbReference>
<keyword evidence="9" id="KW-0067">ATP-binding</keyword>
<evidence type="ECO:0000256" key="8">
    <source>
        <dbReference type="ARBA" id="ARBA00022777"/>
    </source>
</evidence>
<organism evidence="13 14">
    <name type="scientific">Pseudomonas baltica</name>
    <dbReference type="NCBI Taxonomy" id="2762576"/>
    <lineage>
        <taxon>Bacteria</taxon>
        <taxon>Pseudomonadati</taxon>
        <taxon>Pseudomonadota</taxon>
        <taxon>Gammaproteobacteria</taxon>
        <taxon>Pseudomonadales</taxon>
        <taxon>Pseudomonadaceae</taxon>
        <taxon>Pseudomonas</taxon>
    </lineage>
</organism>
<protein>
    <recommendedName>
        <fullName evidence="3">histidine kinase</fullName>
        <ecNumber evidence="3">2.7.13.3</ecNumber>
    </recommendedName>
</protein>
<evidence type="ECO:0000313" key="13">
    <source>
        <dbReference type="EMBL" id="MBC2678663.1"/>
    </source>
</evidence>
<dbReference type="SUPFAM" id="SSF55874">
    <property type="entry name" value="ATPase domain of HSP90 chaperone/DNA topoisomerase II/histidine kinase"/>
    <property type="match status" value="1"/>
</dbReference>
<dbReference type="Gene3D" id="1.10.8.500">
    <property type="entry name" value="HAMP domain in histidine kinase"/>
    <property type="match status" value="1"/>
</dbReference>
<dbReference type="PROSITE" id="PS50885">
    <property type="entry name" value="HAMP"/>
    <property type="match status" value="1"/>
</dbReference>
<dbReference type="InterPro" id="IPR005467">
    <property type="entry name" value="His_kinase_dom"/>
</dbReference>
<evidence type="ECO:0000256" key="6">
    <source>
        <dbReference type="ARBA" id="ARBA00022679"/>
    </source>
</evidence>
<keyword evidence="5" id="KW-0597">Phosphoprotein</keyword>
<feature type="transmembrane region" description="Helical" evidence="10">
    <location>
        <begin position="7"/>
        <end position="24"/>
    </location>
</feature>
<dbReference type="PROSITE" id="PS50109">
    <property type="entry name" value="HIS_KIN"/>
    <property type="match status" value="1"/>
</dbReference>
<comment type="catalytic activity">
    <reaction evidence="1">
        <text>ATP + protein L-histidine = ADP + protein N-phospho-L-histidine.</text>
        <dbReference type="EC" id="2.7.13.3"/>
    </reaction>
</comment>
<dbReference type="AlphaFoldDB" id="A0A7X1G557"/>
<evidence type="ECO:0000256" key="3">
    <source>
        <dbReference type="ARBA" id="ARBA00012438"/>
    </source>
</evidence>
<evidence type="ECO:0000313" key="14">
    <source>
        <dbReference type="Proteomes" id="UP000546173"/>
    </source>
</evidence>
<dbReference type="EMBL" id="JACMYH010000002">
    <property type="protein sequence ID" value="MBC2678663.1"/>
    <property type="molecule type" value="Genomic_DNA"/>
</dbReference>
<sequence length="446" mass="49840">MFKMLTRLYLILLVTYGLALYIVPEAVLKLFDERNFTYNMEEARGPLKLIQQRFLAVPETAWADVEQALQADFAPLELHLISTDDPRLSAKEVTDLSLGRNAVRMGFYGELGTALTPLSRRVAVEVIWPDPPVDINAMYWLMNILIGAALLGCLLIWVRPHWRDLQRLKLTAMRLGQGDLGARTQISQHSNIGELAQVFDKMAQDIEALLTQQQDLLNAVSHELRTPLSRLEFGMALIRSDELAPSTRVRLDQMIGHVRELDALVGELLSYTRLRSPYERANLEAVHTAAFLDSVLIGFIEEQERRGVDLLVDTALAADAFVFDPRLTARALQNLVGNALRYCQHQVRVSAMNGQDRGLVIRIEDDGIGIPASERARIFEPFYRMDRSRDRATGGFGLGLAISRRAIQCQGGEVTVDVSPLGGSRFDIHLPHTSPRKHGAVTVDAA</sequence>
<dbReference type="InterPro" id="IPR036097">
    <property type="entry name" value="HisK_dim/P_sf"/>
</dbReference>
<name>A0A7X1G557_9PSED</name>
<dbReference type="PRINTS" id="PR00344">
    <property type="entry name" value="BCTRLSENSOR"/>
</dbReference>
<dbReference type="InterPro" id="IPR003661">
    <property type="entry name" value="HisK_dim/P_dom"/>
</dbReference>
<dbReference type="SMART" id="SM00387">
    <property type="entry name" value="HATPase_c"/>
    <property type="match status" value="1"/>
</dbReference>
<dbReference type="PANTHER" id="PTHR44936">
    <property type="entry name" value="SENSOR PROTEIN CREC"/>
    <property type="match status" value="1"/>
</dbReference>
<keyword evidence="14" id="KW-1185">Reference proteome</keyword>
<proteinExistence type="predicted"/>
<dbReference type="Pfam" id="PF00672">
    <property type="entry name" value="HAMP"/>
    <property type="match status" value="1"/>
</dbReference>
<comment type="subcellular location">
    <subcellularLocation>
        <location evidence="2">Cell membrane</location>
        <topology evidence="2">Multi-pass membrane protein</topology>
    </subcellularLocation>
</comment>
<keyword evidence="7" id="KW-0547">Nucleotide-binding</keyword>
<reference evidence="13 14" key="1">
    <citation type="submission" date="2020-08" db="EMBL/GenBank/DDBJ databases">
        <title>Pseudomonas sp. nov.</title>
        <authorList>
            <person name="Gieschler S."/>
            <person name="Fiedler G."/>
            <person name="Brinks E."/>
            <person name="Boehnlein C."/>
            <person name="Franz C.M.A.P."/>
            <person name="Kabisch J."/>
        </authorList>
    </citation>
    <scope>NUCLEOTIDE SEQUENCE [LARGE SCALE GENOMIC DNA]</scope>
    <source>
        <strain evidence="13 14">MBT-2</strain>
    </source>
</reference>
<feature type="transmembrane region" description="Helical" evidence="10">
    <location>
        <begin position="137"/>
        <end position="158"/>
    </location>
</feature>
<dbReference type="SUPFAM" id="SSF47384">
    <property type="entry name" value="Homodimeric domain of signal transducing histidine kinase"/>
    <property type="match status" value="1"/>
</dbReference>
<dbReference type="InterPro" id="IPR036890">
    <property type="entry name" value="HATPase_C_sf"/>
</dbReference>
<dbReference type="Pfam" id="PF00512">
    <property type="entry name" value="HisKA"/>
    <property type="match status" value="1"/>
</dbReference>
<dbReference type="InterPro" id="IPR050980">
    <property type="entry name" value="2C_sensor_his_kinase"/>
</dbReference>
<dbReference type="Proteomes" id="UP000546173">
    <property type="component" value="Unassembled WGS sequence"/>
</dbReference>
<feature type="domain" description="HAMP" evidence="12">
    <location>
        <begin position="159"/>
        <end position="211"/>
    </location>
</feature>
<evidence type="ECO:0000256" key="10">
    <source>
        <dbReference type="SAM" id="Phobius"/>
    </source>
</evidence>
<keyword evidence="4" id="KW-1003">Cell membrane</keyword>
<evidence type="ECO:0000256" key="4">
    <source>
        <dbReference type="ARBA" id="ARBA00022475"/>
    </source>
</evidence>
<evidence type="ECO:0000256" key="9">
    <source>
        <dbReference type="ARBA" id="ARBA00022840"/>
    </source>
</evidence>
<keyword evidence="10" id="KW-1133">Transmembrane helix</keyword>
<dbReference type="GO" id="GO:0005524">
    <property type="term" value="F:ATP binding"/>
    <property type="evidence" value="ECO:0007669"/>
    <property type="project" value="UniProtKB-KW"/>
</dbReference>
<evidence type="ECO:0000259" key="11">
    <source>
        <dbReference type="PROSITE" id="PS50109"/>
    </source>
</evidence>
<dbReference type="InterPro" id="IPR003594">
    <property type="entry name" value="HATPase_dom"/>
</dbReference>
<feature type="domain" description="Histidine kinase" evidence="11">
    <location>
        <begin position="219"/>
        <end position="434"/>
    </location>
</feature>
<comment type="caution">
    <text evidence="13">The sequence shown here is derived from an EMBL/GenBank/DDBJ whole genome shotgun (WGS) entry which is preliminary data.</text>
</comment>
<dbReference type="CDD" id="cd00082">
    <property type="entry name" value="HisKA"/>
    <property type="match status" value="1"/>
</dbReference>
<dbReference type="InterPro" id="IPR004358">
    <property type="entry name" value="Sig_transdc_His_kin-like_C"/>
</dbReference>
<dbReference type="CDD" id="cd06225">
    <property type="entry name" value="HAMP"/>
    <property type="match status" value="1"/>
</dbReference>
<keyword evidence="8" id="KW-0418">Kinase</keyword>
<evidence type="ECO:0000256" key="1">
    <source>
        <dbReference type="ARBA" id="ARBA00000085"/>
    </source>
</evidence>
<dbReference type="GO" id="GO:0000155">
    <property type="term" value="F:phosphorelay sensor kinase activity"/>
    <property type="evidence" value="ECO:0007669"/>
    <property type="project" value="InterPro"/>
</dbReference>
<keyword evidence="10" id="KW-0812">Transmembrane</keyword>